<protein>
    <submittedName>
        <fullName evidence="1">Uncharacterized protein</fullName>
    </submittedName>
</protein>
<evidence type="ECO:0000313" key="2">
    <source>
        <dbReference type="Proteomes" id="UP000756921"/>
    </source>
</evidence>
<reference evidence="1" key="1">
    <citation type="journal article" date="2020" name="Mol. Plant Microbe Interact.">
        <title>Genome Sequence of the Biocontrol Agent Coniothyrium minitans strain Conio (IMI 134523).</title>
        <authorList>
            <person name="Patel D."/>
            <person name="Shittu T.A."/>
            <person name="Baroncelli R."/>
            <person name="Muthumeenakshi S."/>
            <person name="Osborne T.H."/>
            <person name="Janganan T.K."/>
            <person name="Sreenivasaprasad S."/>
        </authorList>
    </citation>
    <scope>NUCLEOTIDE SEQUENCE</scope>
    <source>
        <strain evidence="1">Conio</strain>
    </source>
</reference>
<dbReference type="Proteomes" id="UP000756921">
    <property type="component" value="Unassembled WGS sequence"/>
</dbReference>
<dbReference type="OrthoDB" id="5386330at2759"/>
<dbReference type="EMBL" id="WJXW01000008">
    <property type="protein sequence ID" value="KAF9733639.1"/>
    <property type="molecule type" value="Genomic_DNA"/>
</dbReference>
<organism evidence="1 2">
    <name type="scientific">Paraphaeosphaeria minitans</name>
    <dbReference type="NCBI Taxonomy" id="565426"/>
    <lineage>
        <taxon>Eukaryota</taxon>
        <taxon>Fungi</taxon>
        <taxon>Dikarya</taxon>
        <taxon>Ascomycota</taxon>
        <taxon>Pezizomycotina</taxon>
        <taxon>Dothideomycetes</taxon>
        <taxon>Pleosporomycetidae</taxon>
        <taxon>Pleosporales</taxon>
        <taxon>Massarineae</taxon>
        <taxon>Didymosphaeriaceae</taxon>
        <taxon>Paraphaeosphaeria</taxon>
    </lineage>
</organism>
<dbReference type="AlphaFoldDB" id="A0A9P6GGB3"/>
<comment type="caution">
    <text evidence="1">The sequence shown here is derived from an EMBL/GenBank/DDBJ whole genome shotgun (WGS) entry which is preliminary data.</text>
</comment>
<name>A0A9P6GGB3_9PLEO</name>
<evidence type="ECO:0000313" key="1">
    <source>
        <dbReference type="EMBL" id="KAF9733639.1"/>
    </source>
</evidence>
<proteinExistence type="predicted"/>
<accession>A0A9P6GGB3</accession>
<keyword evidence="2" id="KW-1185">Reference proteome</keyword>
<sequence>MVFSAILTIYSFAAPKDAGRSFAEGPPEWIFLHRGVGEIPCLWQSWLEHSFFERQLHRRRLQPVDTCFNPKDYRLHSLEGLITSPPLEEANDAPAYEGALYWLRQAYAHIYNPESMLAGKYALLFWIERVPQGYIDLLSLQRSCAMVSLANAAVLLKRASQSWYLDGFAEHIITEAKQMMGFEYWTWLDYPMQAYGMI</sequence>
<dbReference type="GO" id="GO:0000981">
    <property type="term" value="F:DNA-binding transcription factor activity, RNA polymerase II-specific"/>
    <property type="evidence" value="ECO:0007669"/>
    <property type="project" value="TreeGrafter"/>
</dbReference>
<gene>
    <name evidence="1" type="ORF">PMIN01_07982</name>
</gene>
<dbReference type="InterPro" id="IPR052400">
    <property type="entry name" value="Zn2-C6_fungal_TF"/>
</dbReference>
<dbReference type="PANTHER" id="PTHR47657">
    <property type="entry name" value="STEROL REGULATORY ELEMENT-BINDING PROTEIN ECM22"/>
    <property type="match status" value="1"/>
</dbReference>
<dbReference type="PANTHER" id="PTHR47657:SF7">
    <property type="entry name" value="STEROL REGULATORY ELEMENT-BINDING PROTEIN ECM22"/>
    <property type="match status" value="1"/>
</dbReference>